<accession>A0A1E3RDZ7</accession>
<evidence type="ECO:0000313" key="2">
    <source>
        <dbReference type="EMBL" id="ODQ88071.1"/>
    </source>
</evidence>
<evidence type="ECO:0000259" key="1">
    <source>
        <dbReference type="Pfam" id="PF07859"/>
    </source>
</evidence>
<evidence type="ECO:0000313" key="3">
    <source>
        <dbReference type="Proteomes" id="UP000094053"/>
    </source>
</evidence>
<name>A0A1E3RDZ7_MYCFV</name>
<feature type="domain" description="Alpha/beta hydrolase fold-3" evidence="1">
    <location>
        <begin position="148"/>
        <end position="351"/>
    </location>
</feature>
<dbReference type="InterPro" id="IPR029058">
    <property type="entry name" value="AB_hydrolase_fold"/>
</dbReference>
<dbReference type="Proteomes" id="UP000094053">
    <property type="component" value="Unassembled WGS sequence"/>
</dbReference>
<dbReference type="STRING" id="1776.BHQ18_21065"/>
<keyword evidence="3" id="KW-1185">Reference proteome</keyword>
<reference evidence="3" key="1">
    <citation type="submission" date="2016-09" db="EMBL/GenBank/DDBJ databases">
        <authorList>
            <person name="Greninger A.L."/>
            <person name="Jerome K.R."/>
            <person name="Mcnair B."/>
            <person name="Wallis C."/>
            <person name="Fang F."/>
        </authorList>
    </citation>
    <scope>NUCLEOTIDE SEQUENCE [LARGE SCALE GENOMIC DNA]</scope>
    <source>
        <strain evidence="3">M6</strain>
    </source>
</reference>
<dbReference type="SUPFAM" id="SSF53474">
    <property type="entry name" value="alpha/beta-Hydrolases"/>
    <property type="match status" value="1"/>
</dbReference>
<dbReference type="EMBL" id="MIHA01000017">
    <property type="protein sequence ID" value="ODQ88071.1"/>
    <property type="molecule type" value="Genomic_DNA"/>
</dbReference>
<dbReference type="AlphaFoldDB" id="A0A1E3RDZ7"/>
<gene>
    <name evidence="2" type="ORF">BHQ18_21065</name>
</gene>
<dbReference type="Pfam" id="PF07859">
    <property type="entry name" value="Abhydrolase_3"/>
    <property type="match status" value="1"/>
</dbReference>
<comment type="caution">
    <text evidence="2">The sequence shown here is derived from an EMBL/GenBank/DDBJ whole genome shotgun (WGS) entry which is preliminary data.</text>
</comment>
<sequence length="389" mass="41898">MERIAVAVSAALGGLLDPSAADSAPVSPAGAPAAWSLLAFARREFETAPTPAAEEPAAPQVVENSLTYTPPPTIIDQLTVAGLRVIRDITGFFGIPFAAIFGGLIASENPPFFLTFGLNARQMEFEVSPGEVWKVWEFEPPEPTGATVVAIHGGGFIFQPNLLHWFDYTQMARDTGATVLVPIYPLGRTEAGSILNVTPKMADYISHVIDERGAENVSIYADSAGYTYAFSAVRVLILRGEELPASMVVISGQATFSDEDEDWGIDDPFFDATTIAYFSKGVHSFDGVVNNDPRIGPLHMETEVLQALPPTTIYIGTEEMVLPGNVRLYERAVDIGAPISMVVGRGQYHDWPISGLPVNSAAPLVRRDIYRQLGLLPHTVVDDNSAPAQ</sequence>
<dbReference type="InterPro" id="IPR013094">
    <property type="entry name" value="AB_hydrolase_3"/>
</dbReference>
<protein>
    <recommendedName>
        <fullName evidence="1">Alpha/beta hydrolase fold-3 domain-containing protein</fullName>
    </recommendedName>
</protein>
<dbReference type="Gene3D" id="3.40.50.1820">
    <property type="entry name" value="alpha/beta hydrolase"/>
    <property type="match status" value="1"/>
</dbReference>
<dbReference type="GO" id="GO:0016787">
    <property type="term" value="F:hydrolase activity"/>
    <property type="evidence" value="ECO:0007669"/>
    <property type="project" value="InterPro"/>
</dbReference>
<organism evidence="2 3">
    <name type="scientific">Mycolicibacterium flavescens</name>
    <name type="common">Mycobacterium flavescens</name>
    <dbReference type="NCBI Taxonomy" id="1776"/>
    <lineage>
        <taxon>Bacteria</taxon>
        <taxon>Bacillati</taxon>
        <taxon>Actinomycetota</taxon>
        <taxon>Actinomycetes</taxon>
        <taxon>Mycobacteriales</taxon>
        <taxon>Mycobacteriaceae</taxon>
        <taxon>Mycolicibacterium</taxon>
    </lineage>
</organism>
<proteinExistence type="predicted"/>